<dbReference type="PROSITE" id="PS50097">
    <property type="entry name" value="BTB"/>
    <property type="match status" value="1"/>
</dbReference>
<evidence type="ECO:0000313" key="3">
    <source>
        <dbReference type="EMBL" id="RHZ75748.1"/>
    </source>
</evidence>
<dbReference type="InterPro" id="IPR051481">
    <property type="entry name" value="BTB-POZ/Galectin-3-binding"/>
</dbReference>
<keyword evidence="4" id="KW-1185">Reference proteome</keyword>
<dbReference type="InterPro" id="IPR006571">
    <property type="entry name" value="TLDc_dom"/>
</dbReference>
<proteinExistence type="predicted"/>
<dbReference type="PROSITE" id="PS51886">
    <property type="entry name" value="TLDC"/>
    <property type="match status" value="1"/>
</dbReference>
<dbReference type="CDD" id="cd18186">
    <property type="entry name" value="BTB_POZ_ZBTB_KLHL-like"/>
    <property type="match status" value="1"/>
</dbReference>
<feature type="domain" description="TLDc" evidence="2">
    <location>
        <begin position="354"/>
        <end position="538"/>
    </location>
</feature>
<accession>A0A397INF1</accession>
<dbReference type="InterPro" id="IPR000210">
    <property type="entry name" value="BTB/POZ_dom"/>
</dbReference>
<evidence type="ECO:0000259" key="2">
    <source>
        <dbReference type="PROSITE" id="PS51886"/>
    </source>
</evidence>
<dbReference type="Gene3D" id="3.30.710.10">
    <property type="entry name" value="Potassium Channel Kv1.1, Chain A"/>
    <property type="match status" value="1"/>
</dbReference>
<organism evidence="3 4">
    <name type="scientific">Diversispora epigaea</name>
    <dbReference type="NCBI Taxonomy" id="1348612"/>
    <lineage>
        <taxon>Eukaryota</taxon>
        <taxon>Fungi</taxon>
        <taxon>Fungi incertae sedis</taxon>
        <taxon>Mucoromycota</taxon>
        <taxon>Glomeromycotina</taxon>
        <taxon>Glomeromycetes</taxon>
        <taxon>Diversisporales</taxon>
        <taxon>Diversisporaceae</taxon>
        <taxon>Diversispora</taxon>
    </lineage>
</organism>
<comment type="caution">
    <text evidence="3">The sequence shown here is derived from an EMBL/GenBank/DDBJ whole genome shotgun (WGS) entry which is preliminary data.</text>
</comment>
<gene>
    <name evidence="3" type="ORF">Glove_209g56</name>
</gene>
<dbReference type="Pfam" id="PF07534">
    <property type="entry name" value="TLD"/>
    <property type="match status" value="1"/>
</dbReference>
<dbReference type="AlphaFoldDB" id="A0A397INF1"/>
<dbReference type="Proteomes" id="UP000266861">
    <property type="component" value="Unassembled WGS sequence"/>
</dbReference>
<evidence type="ECO:0000313" key="4">
    <source>
        <dbReference type="Proteomes" id="UP000266861"/>
    </source>
</evidence>
<dbReference type="SUPFAM" id="SSF54695">
    <property type="entry name" value="POZ domain"/>
    <property type="match status" value="1"/>
</dbReference>
<dbReference type="OrthoDB" id="2355501at2759"/>
<dbReference type="SMART" id="SM00225">
    <property type="entry name" value="BTB"/>
    <property type="match status" value="1"/>
</dbReference>
<evidence type="ECO:0000259" key="1">
    <source>
        <dbReference type="PROSITE" id="PS50097"/>
    </source>
</evidence>
<reference evidence="3 4" key="1">
    <citation type="submission" date="2018-08" db="EMBL/GenBank/DDBJ databases">
        <title>Genome and evolution of the arbuscular mycorrhizal fungus Diversispora epigaea (formerly Glomus versiforme) and its bacterial endosymbionts.</title>
        <authorList>
            <person name="Sun X."/>
            <person name="Fei Z."/>
            <person name="Harrison M."/>
        </authorList>
    </citation>
    <scope>NUCLEOTIDE SEQUENCE [LARGE SCALE GENOMIC DNA]</scope>
    <source>
        <strain evidence="3 4">IT104</strain>
    </source>
</reference>
<evidence type="ECO:0008006" key="5">
    <source>
        <dbReference type="Google" id="ProtNLM"/>
    </source>
</evidence>
<protein>
    <recommendedName>
        <fullName evidence="5">BTB domain-containing protein</fullName>
    </recommendedName>
</protein>
<dbReference type="EMBL" id="PQFF01000196">
    <property type="protein sequence ID" value="RHZ75748.1"/>
    <property type="molecule type" value="Genomic_DNA"/>
</dbReference>
<feature type="domain" description="BTB" evidence="1">
    <location>
        <begin position="24"/>
        <end position="94"/>
    </location>
</feature>
<sequence length="544" mass="63384">MASKKLFQQLSHDLSKLYIDVNFCDVTIEIGKPPNVKSLRAHSAILYYRSPYFRREMSKPDFNNLFKKFKINVAMEIIEPLIKYIYNGTISLDDKNASEIFKTLSAADKLCLNELVIYLQKYLLDHHIEWLRRHFDSVCRMSFRNDTFQDLQHYCTEVMSKNPEMMIFCNNNNNNNTKTIDFNEQAMVSLLERNDFRMEEIQIWENLIKWGISQNKKLSSIPLSAWSNDEFIILRSILQRCLPLIRFHDMSYQQFFEKVQPFDKLFDKQIYEDLIKYFTLLSTTSSTTTIENTFLSSSNRDLIIDSTLITEKHKALISIWIRQSPSPTNTTTTINTSVKTITTPHNSYNSQNSHTSHTPHTLYTTSFSSGTDDNLYEFKLLLRGSRDGFSPSTFHKLCDNKMNTVVIFKIKGTGELLGGYNPIKWKSIRGWGQTSNSFIFSLEGGGEGRNGGNNYYYNYSNNNNRLKNAIISRVKRKCAALNYEEYLGPSFGFDDITIRGEDFSGDMKCYSSNNCYDKPIREIEGFFSLEEYEVFQIQKKNVYY</sequence>
<dbReference type="PANTHER" id="PTHR24410:SF23">
    <property type="entry name" value="BTB DOMAIN-CONTAINING PROTEIN-RELATED"/>
    <property type="match status" value="1"/>
</dbReference>
<dbReference type="InterPro" id="IPR011333">
    <property type="entry name" value="SKP1/BTB/POZ_sf"/>
</dbReference>
<dbReference type="Pfam" id="PF00651">
    <property type="entry name" value="BTB"/>
    <property type="match status" value="1"/>
</dbReference>
<name>A0A397INF1_9GLOM</name>
<dbReference type="PANTHER" id="PTHR24410">
    <property type="entry name" value="HL07962P-RELATED"/>
    <property type="match status" value="1"/>
</dbReference>